<dbReference type="InterPro" id="IPR013784">
    <property type="entry name" value="Carb-bd-like_fold"/>
</dbReference>
<dbReference type="Pfam" id="PF13620">
    <property type="entry name" value="CarboxypepD_reg"/>
    <property type="match status" value="1"/>
</dbReference>
<dbReference type="SUPFAM" id="SSF49464">
    <property type="entry name" value="Carboxypeptidase regulatory domain-like"/>
    <property type="match status" value="1"/>
</dbReference>
<comment type="caution">
    <text evidence="9">The sequence shown here is derived from an EMBL/GenBank/DDBJ whole genome shotgun (WGS) entry which is preliminary data.</text>
</comment>
<dbReference type="GO" id="GO:0004560">
    <property type="term" value="F:alpha-L-fucosidase activity"/>
    <property type="evidence" value="ECO:0007669"/>
    <property type="project" value="InterPro"/>
</dbReference>
<keyword evidence="6" id="KW-0326">Glycosidase</keyword>
<name>A0A6I1MQ79_9CLOT</name>
<dbReference type="Pfam" id="PF01120">
    <property type="entry name" value="Alpha_L_fucos"/>
    <property type="match status" value="1"/>
</dbReference>
<comment type="similarity">
    <text evidence="1">Belongs to the glycosyl hydrolase 29 family.</text>
</comment>
<dbReference type="GO" id="GO:0016139">
    <property type="term" value="P:glycoside catabolic process"/>
    <property type="evidence" value="ECO:0007669"/>
    <property type="project" value="TreeGrafter"/>
</dbReference>
<dbReference type="InterPro" id="IPR005084">
    <property type="entry name" value="CBM6"/>
</dbReference>
<evidence type="ECO:0000256" key="5">
    <source>
        <dbReference type="ARBA" id="ARBA00022801"/>
    </source>
</evidence>
<feature type="domain" description="F5/8 type C" evidence="7">
    <location>
        <begin position="1432"/>
        <end position="1530"/>
    </location>
</feature>
<accession>A0A6I1MQ79</accession>
<dbReference type="InterPro" id="IPR008979">
    <property type="entry name" value="Galactose-bd-like_sf"/>
</dbReference>
<dbReference type="Proteomes" id="UP000430345">
    <property type="component" value="Unassembled WGS sequence"/>
</dbReference>
<dbReference type="SUPFAM" id="SSF49785">
    <property type="entry name" value="Galactose-binding domain-like"/>
    <property type="match status" value="5"/>
</dbReference>
<dbReference type="InterPro" id="IPR008969">
    <property type="entry name" value="CarboxyPept-like_regulatory"/>
</dbReference>
<dbReference type="EC" id="3.2.1.51" evidence="2"/>
<keyword evidence="4" id="KW-0677">Repeat</keyword>
<dbReference type="GO" id="GO:0006004">
    <property type="term" value="P:fucose metabolic process"/>
    <property type="evidence" value="ECO:0007669"/>
    <property type="project" value="TreeGrafter"/>
</dbReference>
<dbReference type="PROSITE" id="PS51175">
    <property type="entry name" value="CBM6"/>
    <property type="match status" value="2"/>
</dbReference>
<dbReference type="Gene3D" id="3.10.20.320">
    <property type="entry name" value="Putative peptidoglycan bound protein (lpxtg motif)"/>
    <property type="match status" value="1"/>
</dbReference>
<dbReference type="GO" id="GO:0005764">
    <property type="term" value="C:lysosome"/>
    <property type="evidence" value="ECO:0007669"/>
    <property type="project" value="TreeGrafter"/>
</dbReference>
<evidence type="ECO:0000256" key="6">
    <source>
        <dbReference type="ARBA" id="ARBA00023295"/>
    </source>
</evidence>
<dbReference type="Gene3D" id="2.60.120.260">
    <property type="entry name" value="Galactose-binding domain-like"/>
    <property type="match status" value="6"/>
</dbReference>
<dbReference type="OrthoDB" id="3194789at2"/>
<organism evidence="9 10">
    <name type="scientific">Clostridium tarantellae</name>
    <dbReference type="NCBI Taxonomy" id="39493"/>
    <lineage>
        <taxon>Bacteria</taxon>
        <taxon>Bacillati</taxon>
        <taxon>Bacillota</taxon>
        <taxon>Clostridia</taxon>
        <taxon>Eubacteriales</taxon>
        <taxon>Clostridiaceae</taxon>
        <taxon>Clostridium</taxon>
    </lineage>
</organism>
<keyword evidence="3" id="KW-0732">Signal</keyword>
<dbReference type="GO" id="GO:0030246">
    <property type="term" value="F:carbohydrate binding"/>
    <property type="evidence" value="ECO:0007669"/>
    <property type="project" value="InterPro"/>
</dbReference>
<feature type="domain" description="CBM6" evidence="8">
    <location>
        <begin position="731"/>
        <end position="851"/>
    </location>
</feature>
<evidence type="ECO:0000313" key="10">
    <source>
        <dbReference type="Proteomes" id="UP000430345"/>
    </source>
</evidence>
<dbReference type="InterPro" id="IPR017853">
    <property type="entry name" value="GH"/>
</dbReference>
<gene>
    <name evidence="9" type="ORF">GBZ86_11055</name>
</gene>
<dbReference type="Pfam" id="PF03272">
    <property type="entry name" value="Mucin_bdg"/>
    <property type="match status" value="1"/>
</dbReference>
<evidence type="ECO:0000256" key="2">
    <source>
        <dbReference type="ARBA" id="ARBA00012662"/>
    </source>
</evidence>
<dbReference type="PANTHER" id="PTHR10030">
    <property type="entry name" value="ALPHA-L-FUCOSIDASE"/>
    <property type="match status" value="1"/>
</dbReference>
<dbReference type="SUPFAM" id="SSF51445">
    <property type="entry name" value="(Trans)glycosidases"/>
    <property type="match status" value="1"/>
</dbReference>
<dbReference type="SUPFAM" id="SSF49478">
    <property type="entry name" value="Cna protein B-type domain"/>
    <property type="match status" value="1"/>
</dbReference>
<proteinExistence type="inferred from homology"/>
<dbReference type="InterPro" id="IPR009459">
    <property type="entry name" value="MucBP_dom"/>
</dbReference>
<dbReference type="Pfam" id="PF06458">
    <property type="entry name" value="MucBP"/>
    <property type="match status" value="1"/>
</dbReference>
<evidence type="ECO:0000259" key="8">
    <source>
        <dbReference type="PROSITE" id="PS51175"/>
    </source>
</evidence>
<dbReference type="PROSITE" id="PS50022">
    <property type="entry name" value="FA58C_3"/>
    <property type="match status" value="1"/>
</dbReference>
<sequence>MEIKQDKFNPITSKPITVLGKGSDVKLDMQLDFNNKEVNIGAAIIGKVVDSNNNPIQGAIVKLTDGEFNPLSSAMTDLNGNYSINLLPFSSVYNMIATAQGKLLSQVDPFVLTTSETKTIDFTLQADTTSTLGAISGFLQDINSQSISGAIVLLYSIVNGSNTLISITYTDNAGIFVFSELEPRNYNITINALGYLHSELNATTKSGIITTLSKVLYVNPEAPNGVVSGIITDTLNAPVSNADVILYSIDSNNELTPLAFTKTNLSGIYSFINVPEGEYLVKSNQSEVITVNDTTTSTNNTITSINNTDTNITTLPTTSITSTNNSVGLAGNEFTFLGLNDVTINTLKFDVTTKKIIVKSTGNQAHNGLGTKLYFGVSLYDFNNNLKSSVFLLGKDTGNNFASLLKGISFEYGYYLKVFHYEPSRLLLSGSVCGATSDLSKGFINTDNLNSVRFYIQPNGIQYTLIKDSTEYKPTSEIVTSVNSNEGKFFNTTLTLNGNFIGAIGDAGGYAIVPLSVSSSGMYNLEIEYLCGDNDRLLQADINGRNIGNPLIASKTNDWTLISTKKLNIIVNLNDGINNIKLFNAPNTPGPWVGNLKITKIKTLVNYMFNATDGVLTNTSTILNDTFIGYIGDTGGYVTFSVDIKTAGPYNLAIEYISGEANRNFRIAINDEDSGTLYYVNKTSSWEISSAETLNVILNLNEGINNIKFYNTVNSPGPWIGKLIISNPKPITYEMSSASLNSGASVDSGGYVINNGGPTNGYSMLDVNVPTSGIYTLDVNYKNSNSEKPLNIDINGSNVGNSFTLPVNPGGGIFTTTVELSSGRNRIKFYGEKSTNFSGLYAPDLKSFSLTNSEVITSYKAMIHSSDYAMNKAELFNGATLDNENFVISQGGPSKGYSMLTVLVPYEGRYNLVLTHRNGEVRPLNVDINKVHTGTTYHVLPGNKRKFIIYDIVFNRGTNTIKFYGDNSNNYTPDLLNTTVLFVSSSLPNPSISYNISTAMLGNGSFIDNFGYSASNGGNTNGYTLFKVKVLKSGIYKLSINYRHYHNERSFKIDINSINTGKGYTAPYGDPGVFTTEVNLTLGINEIKFYGDDSINYTPDLGNLTLTLITPIDISPDKYLVPNASTIPSIYQLRNTDMKYGMFIHFGINTFVDQEWTDGSIHPSSYAPTSLEIDKWVELAWEAGMSYIISITKHHDGFSVRDSVYSDYDALSSKNSLNVTKMLADACEKYGIKLGLYYSIWDRNWDTRYGFNNTEVYADYMINQLTELLGGNYGDIVELWLDGSWVKDAPVWQLDRVYDMVKRLQPGCQVSTNWTIGGTSYIYPKYYKDGDPIVYFPSEFRLADPHLPNPNYDPKLYSYNKELYYLPFETTVCLKSTWFYNSRNDFEGPRQSSQMIKSMYTQLVNQNNNLILNAAPNKEGKQHQDDIDTLYTAANLLGIARGKALTIDILGENLALNQTVTASEEPYGAEYSASKAVDGDSNTRWATNDGTDSKWIEINLGQSVSFNRVVINEATQSGMGMRINKYKLEYWNGSSFVVLSEGTTIGNNFTVSFKEISSSKIKLTCSSNKYGPTINEIGIYNIIKGKNLLPEKVRVEYRNEAGYPVQTSEVLYGNIGDSYTTKAKDLSKLGYSFKEVKGSTTGKFTNEEIIVTYIYKDLYGVQHYSNNYKVKNGTLNGTSLQLNDTFVGAIGDAGGHATITVTPLATGSYYADIKYLSGDKDRTLKLAVNGTPTNTTYTAKKTTDWTENNVSTLRVTISLNAGINTIKFYNDNNEPAPWISIVRLTLIP</sequence>
<evidence type="ECO:0000259" key="7">
    <source>
        <dbReference type="PROSITE" id="PS50022"/>
    </source>
</evidence>
<dbReference type="EMBL" id="WHJC01000188">
    <property type="protein sequence ID" value="MPQ44297.1"/>
    <property type="molecule type" value="Genomic_DNA"/>
</dbReference>
<dbReference type="InterPro" id="IPR000421">
    <property type="entry name" value="FA58C"/>
</dbReference>
<dbReference type="Gene3D" id="3.20.20.80">
    <property type="entry name" value="Glycosidases"/>
    <property type="match status" value="1"/>
</dbReference>
<dbReference type="InterPro" id="IPR004954">
    <property type="entry name" value="Mucin-bd"/>
</dbReference>
<evidence type="ECO:0000256" key="4">
    <source>
        <dbReference type="ARBA" id="ARBA00022737"/>
    </source>
</evidence>
<keyword evidence="5" id="KW-0378">Hydrolase</keyword>
<reference evidence="9 10" key="1">
    <citation type="submission" date="2019-10" db="EMBL/GenBank/DDBJ databases">
        <title>The Genome Sequence of Clostridium tarantellae Isolated from Fish Brain.</title>
        <authorList>
            <person name="Bano L."/>
            <person name="Kiel M."/>
            <person name="Sales G."/>
            <person name="Doxey A.C."/>
            <person name="Mansfield M.J."/>
            <person name="Schiavone M."/>
            <person name="Rossetto O."/>
            <person name="Pirazzini M."/>
            <person name="Dobrindt U."/>
            <person name="Montecucco C."/>
        </authorList>
    </citation>
    <scope>NUCLEOTIDE SEQUENCE [LARGE SCALE GENOMIC DNA]</scope>
    <source>
        <strain evidence="9 10">DSM 3997</strain>
    </source>
</reference>
<dbReference type="Pfam" id="PF00754">
    <property type="entry name" value="F5_F8_type_C"/>
    <property type="match status" value="1"/>
</dbReference>
<evidence type="ECO:0000256" key="3">
    <source>
        <dbReference type="ARBA" id="ARBA00022729"/>
    </source>
</evidence>
<dbReference type="SMART" id="SM00812">
    <property type="entry name" value="Alpha_L_fucos"/>
    <property type="match status" value="1"/>
</dbReference>
<evidence type="ECO:0000256" key="1">
    <source>
        <dbReference type="ARBA" id="ARBA00007951"/>
    </source>
</evidence>
<protein>
    <recommendedName>
        <fullName evidence="2">alpha-L-fucosidase</fullName>
        <ecNumber evidence="2">3.2.1.51</ecNumber>
    </recommendedName>
</protein>
<dbReference type="Gene3D" id="2.60.40.10">
    <property type="entry name" value="Immunoglobulins"/>
    <property type="match status" value="1"/>
</dbReference>
<keyword evidence="10" id="KW-1185">Reference proteome</keyword>
<dbReference type="SUPFAM" id="SSF49452">
    <property type="entry name" value="Starch-binding domain-like"/>
    <property type="match status" value="1"/>
</dbReference>
<dbReference type="Gene3D" id="2.60.40.1120">
    <property type="entry name" value="Carboxypeptidase-like, regulatory domain"/>
    <property type="match status" value="2"/>
</dbReference>
<dbReference type="RefSeq" id="WP_152890645.1">
    <property type="nucleotide sequence ID" value="NZ_WHJC01000188.1"/>
</dbReference>
<evidence type="ECO:0000313" key="9">
    <source>
        <dbReference type="EMBL" id="MPQ44297.1"/>
    </source>
</evidence>
<feature type="domain" description="CBM6" evidence="8">
    <location>
        <begin position="599"/>
        <end position="726"/>
    </location>
</feature>
<dbReference type="PANTHER" id="PTHR10030:SF37">
    <property type="entry name" value="ALPHA-L-FUCOSIDASE-RELATED"/>
    <property type="match status" value="1"/>
</dbReference>
<dbReference type="InterPro" id="IPR057739">
    <property type="entry name" value="Glyco_hydro_29_N"/>
</dbReference>
<dbReference type="InterPro" id="IPR013783">
    <property type="entry name" value="Ig-like_fold"/>
</dbReference>
<dbReference type="InterPro" id="IPR000933">
    <property type="entry name" value="Glyco_hydro_29"/>
</dbReference>